<dbReference type="GO" id="GO:0007010">
    <property type="term" value="P:cytoskeleton organization"/>
    <property type="evidence" value="ECO:0007669"/>
    <property type="project" value="TreeGrafter"/>
</dbReference>
<evidence type="ECO:0000256" key="6">
    <source>
        <dbReference type="ARBA" id="ARBA00023242"/>
    </source>
</evidence>
<sequence>MWIPRNVGLLAIRNCSQLTKLQNLQSHWGESTEGHLNENMETTVQWQPVQVGSSLPKAEVTHEALHPITAAEVQVADHHDVVFEIENDSTKATIQCVLVESTREELKEPLLHWNLPVQRMNTSAVSEDVPDRKPEYKVSPPTASKRSCLWRTLQAAFPIQLTLVILYCLSCYMEPQCCENVNNYDFSILPKLRFPGGPPPV</sequence>
<evidence type="ECO:0000256" key="3">
    <source>
        <dbReference type="ARBA" id="ARBA00022692"/>
    </source>
</evidence>
<dbReference type="AlphaFoldDB" id="A0A4Y2AED2"/>
<evidence type="ECO:0000256" key="4">
    <source>
        <dbReference type="ARBA" id="ARBA00022989"/>
    </source>
</evidence>
<feature type="topological domain" description="Perinuclear space" evidence="7">
    <location>
        <begin position="176"/>
        <end position="201"/>
    </location>
</feature>
<dbReference type="GO" id="GO:0019894">
    <property type="term" value="F:kinesin binding"/>
    <property type="evidence" value="ECO:0007669"/>
    <property type="project" value="TreeGrafter"/>
</dbReference>
<dbReference type="SMART" id="SM01249">
    <property type="entry name" value="KASH"/>
    <property type="match status" value="1"/>
</dbReference>
<comment type="similarity">
    <text evidence="2">Belongs to the nesprin family.</text>
</comment>
<feature type="domain" description="KASH" evidence="8">
    <location>
        <begin position="146"/>
        <end position="201"/>
    </location>
</feature>
<accession>A0A4Y2AED2</accession>
<feature type="topological domain" description="Cytoplasmic" evidence="7">
    <location>
        <begin position="1"/>
        <end position="154"/>
    </location>
</feature>
<dbReference type="GO" id="GO:0031965">
    <property type="term" value="C:nuclear membrane"/>
    <property type="evidence" value="ECO:0007669"/>
    <property type="project" value="UniProtKB-SubCell"/>
</dbReference>
<dbReference type="PANTHER" id="PTHR21524">
    <property type="entry name" value="SPECTRIN REPEAT CONTAINING NUCLEAR ENVELOPE PROTEIN 2"/>
    <property type="match status" value="1"/>
</dbReference>
<reference evidence="9 10" key="1">
    <citation type="journal article" date="2019" name="Sci. Rep.">
        <title>Orb-weaving spider Araneus ventricosus genome elucidates the spidroin gene catalogue.</title>
        <authorList>
            <person name="Kono N."/>
            <person name="Nakamura H."/>
            <person name="Ohtoshi R."/>
            <person name="Moran D.A.P."/>
            <person name="Shinohara A."/>
            <person name="Yoshida Y."/>
            <person name="Fujiwara M."/>
            <person name="Mori M."/>
            <person name="Tomita M."/>
            <person name="Arakawa K."/>
        </authorList>
    </citation>
    <scope>NUCLEOTIDE SEQUENCE [LARGE SCALE GENOMIC DNA]</scope>
</reference>
<proteinExistence type="inferred from homology"/>
<comment type="caution">
    <text evidence="9">The sequence shown here is derived from an EMBL/GenBank/DDBJ whole genome shotgun (WGS) entry which is preliminary data.</text>
</comment>
<evidence type="ECO:0000256" key="1">
    <source>
        <dbReference type="ARBA" id="ARBA00004126"/>
    </source>
</evidence>
<evidence type="ECO:0000259" key="8">
    <source>
        <dbReference type="PROSITE" id="PS51049"/>
    </source>
</evidence>
<evidence type="ECO:0000256" key="2">
    <source>
        <dbReference type="ARBA" id="ARBA00008619"/>
    </source>
</evidence>
<dbReference type="GO" id="GO:0048471">
    <property type="term" value="C:perinuclear region of cytoplasm"/>
    <property type="evidence" value="ECO:0007669"/>
    <property type="project" value="TreeGrafter"/>
</dbReference>
<dbReference type="Pfam" id="PF10541">
    <property type="entry name" value="KASH"/>
    <property type="match status" value="1"/>
</dbReference>
<keyword evidence="5 7" id="KW-0472">Membrane</keyword>
<evidence type="ECO:0000313" key="9">
    <source>
        <dbReference type="EMBL" id="GBL78231.1"/>
    </source>
</evidence>
<evidence type="ECO:0000256" key="7">
    <source>
        <dbReference type="PROSITE-ProRule" id="PRU00385"/>
    </source>
</evidence>
<dbReference type="Proteomes" id="UP000499080">
    <property type="component" value="Unassembled WGS sequence"/>
</dbReference>
<gene>
    <name evidence="9" type="ORF">AVEN_42787_1</name>
</gene>
<dbReference type="GO" id="GO:0006997">
    <property type="term" value="P:nucleus organization"/>
    <property type="evidence" value="ECO:0007669"/>
    <property type="project" value="TreeGrafter"/>
</dbReference>
<dbReference type="InterPro" id="IPR012315">
    <property type="entry name" value="KASH"/>
</dbReference>
<dbReference type="EMBL" id="BGPR01000015">
    <property type="protein sequence ID" value="GBL78231.1"/>
    <property type="molecule type" value="Genomic_DNA"/>
</dbReference>
<dbReference type="PROSITE" id="PS51049">
    <property type="entry name" value="KASH"/>
    <property type="match status" value="1"/>
</dbReference>
<keyword evidence="3 7" id="KW-0812">Transmembrane</keyword>
<organism evidence="9 10">
    <name type="scientific">Araneus ventricosus</name>
    <name type="common">Orbweaver spider</name>
    <name type="synonym">Epeira ventricosa</name>
    <dbReference type="NCBI Taxonomy" id="182803"/>
    <lineage>
        <taxon>Eukaryota</taxon>
        <taxon>Metazoa</taxon>
        <taxon>Ecdysozoa</taxon>
        <taxon>Arthropoda</taxon>
        <taxon>Chelicerata</taxon>
        <taxon>Arachnida</taxon>
        <taxon>Araneae</taxon>
        <taxon>Araneomorphae</taxon>
        <taxon>Entelegynae</taxon>
        <taxon>Araneoidea</taxon>
        <taxon>Araneidae</taxon>
        <taxon>Araneus</taxon>
    </lineage>
</organism>
<name>A0A4Y2AED2_ARAVE</name>
<comment type="subcellular location">
    <subcellularLocation>
        <location evidence="1">Nucleus membrane</location>
    </subcellularLocation>
</comment>
<dbReference type="OrthoDB" id="6494804at2759"/>
<evidence type="ECO:0000313" key="10">
    <source>
        <dbReference type="Proteomes" id="UP000499080"/>
    </source>
</evidence>
<keyword evidence="10" id="KW-1185">Reference proteome</keyword>
<keyword evidence="4" id="KW-1133">Transmembrane helix</keyword>
<keyword evidence="6" id="KW-0539">Nucleus</keyword>
<evidence type="ECO:0000256" key="5">
    <source>
        <dbReference type="ARBA" id="ARBA00023136"/>
    </source>
</evidence>
<dbReference type="PANTHER" id="PTHR21524:SF5">
    <property type="entry name" value="SPECTRIN REPEAT CONTAINING NUCLEAR ENVELOPE PROTEIN 2"/>
    <property type="match status" value="1"/>
</dbReference>
<dbReference type="GO" id="GO:0007097">
    <property type="term" value="P:nuclear migration"/>
    <property type="evidence" value="ECO:0007669"/>
    <property type="project" value="TreeGrafter"/>
</dbReference>
<protein>
    <recommendedName>
        <fullName evidence="8">KASH domain-containing protein</fullName>
    </recommendedName>
</protein>